<protein>
    <submittedName>
        <fullName evidence="2">Uncharacterized protein</fullName>
    </submittedName>
</protein>
<feature type="region of interest" description="Disordered" evidence="1">
    <location>
        <begin position="623"/>
        <end position="644"/>
    </location>
</feature>
<evidence type="ECO:0000313" key="3">
    <source>
        <dbReference type="Proteomes" id="UP000077069"/>
    </source>
</evidence>
<evidence type="ECO:0000256" key="1">
    <source>
        <dbReference type="SAM" id="MobiDB-lite"/>
    </source>
</evidence>
<evidence type="ECO:0000313" key="2">
    <source>
        <dbReference type="EMBL" id="OAG00622.1"/>
    </source>
</evidence>
<reference evidence="2 3" key="1">
    <citation type="submission" date="2016-05" db="EMBL/GenBank/DDBJ databases">
        <title>Comparative analysis of secretome profiles of manganese(II)-oxidizing ascomycete fungi.</title>
        <authorList>
            <consortium name="DOE Joint Genome Institute"/>
            <person name="Zeiner C.A."/>
            <person name="Purvine S.O."/>
            <person name="Zink E.M."/>
            <person name="Wu S."/>
            <person name="Pasa-Tolic L."/>
            <person name="Chaput D.L."/>
            <person name="Haridas S."/>
            <person name="Grigoriev I.V."/>
            <person name="Santelli C.M."/>
            <person name="Hansel C.M."/>
        </authorList>
    </citation>
    <scope>NUCLEOTIDE SEQUENCE [LARGE SCALE GENOMIC DNA]</scope>
    <source>
        <strain evidence="2 3">AP3s5-JAC2a</strain>
    </source>
</reference>
<name>A0A177C1B1_9PLEO</name>
<dbReference type="InterPro" id="IPR032675">
    <property type="entry name" value="LRR_dom_sf"/>
</dbReference>
<keyword evidence="3" id="KW-1185">Reference proteome</keyword>
<accession>A0A177C1B1</accession>
<dbReference type="InParanoid" id="A0A177C1B1"/>
<gene>
    <name evidence="2" type="ORF">CC84DRAFT_1168693</name>
</gene>
<dbReference type="Gene3D" id="3.80.10.10">
    <property type="entry name" value="Ribonuclease Inhibitor"/>
    <property type="match status" value="1"/>
</dbReference>
<dbReference type="RefSeq" id="XP_018030987.1">
    <property type="nucleotide sequence ID" value="XM_018179460.1"/>
</dbReference>
<sequence>MAASAAALANRHVLSTTLLHLSDMKYKDRRQYGPDQPVEFLEFRPTLVPAILVNKLWADEGTSILWRRYPHLPSLKHMPLERRQYYANKVHQVFALSPPLGGVETLDYLEGLSWLNLKSLELEVDLQLYGAPFRRMLHAGLEHVELSGIQSGGSQYFIETILPTLFNPCKNLKSIRIGSDTIMDDDPVHVSALYEYLDALPAIRTIEVKLVNLMDKDALFTRLSQRQGLQSLQIDLDPGLALLPILAGPYALPSPFASLRRCSIMCYPEIALALPTHLRMLEDLQLDIARVPISPHQPADFTIFEDMIAELSHCPKLRNLKIGLSSLAVDFPSSILLPRLSGSALAKLAETCPKLEDVNLLVTEPSAIDGSSISGRDFESFCKALPQLRSLSLKLQPTTASALEMTALQSLGQYCSELEVLRLKLAIQLSILPGSDSMPRILISDDDDFAPEVLALQDVSPLFPKLTHLALSRPDTDLAPVPDTFTSSVSSQSTSMVDPTVEEDLVRSWAHPLLTHFPRLEILEAWGDFSGQDNECLNYFLPTQEILASTWEFLSGIEQDLWEDDVESFEESFEEGNSWHSLEDWEKASLTNEFAFGEDGPGDVHEVYPDIGKLALRDEEPEGMITPGRTLASGDYFEDSPTHA</sequence>
<dbReference type="AlphaFoldDB" id="A0A177C1B1"/>
<dbReference type="EMBL" id="KV441559">
    <property type="protein sequence ID" value="OAG00622.1"/>
    <property type="molecule type" value="Genomic_DNA"/>
</dbReference>
<dbReference type="GeneID" id="28762946"/>
<organism evidence="2 3">
    <name type="scientific">Paraphaeosphaeria sporulosa</name>
    <dbReference type="NCBI Taxonomy" id="1460663"/>
    <lineage>
        <taxon>Eukaryota</taxon>
        <taxon>Fungi</taxon>
        <taxon>Dikarya</taxon>
        <taxon>Ascomycota</taxon>
        <taxon>Pezizomycotina</taxon>
        <taxon>Dothideomycetes</taxon>
        <taxon>Pleosporomycetidae</taxon>
        <taxon>Pleosporales</taxon>
        <taxon>Massarineae</taxon>
        <taxon>Didymosphaeriaceae</taxon>
        <taxon>Paraphaeosphaeria</taxon>
    </lineage>
</organism>
<dbReference type="SUPFAM" id="SSF52047">
    <property type="entry name" value="RNI-like"/>
    <property type="match status" value="1"/>
</dbReference>
<proteinExistence type="predicted"/>
<dbReference type="OrthoDB" id="2305901at2759"/>
<dbReference type="Proteomes" id="UP000077069">
    <property type="component" value="Unassembled WGS sequence"/>
</dbReference>